<sequence>MPLFELKSFFPQPYFLFESLRKDGSMKLTEPLKECLALANKQNFLQTLGIPAASVISALQVHGDTIREVSKKEGGTVLSNTDGFMTNEPGLFLTLTGADCLPLFFAAPDVAAVGILHAGWRGLAKGIIGKMVDGLAATYHAYPAEILVAVGPHICAMHYRFPDAATKFADAASAVSVYSDGAHLGLGAIAQQQLMNAGVLPSHLYLSQECTFELADTYFSYRRDKPSVTEATLFGIGMTKR</sequence>
<comment type="caution">
    <text evidence="10">The sequence shown here is derived from an EMBL/GenBank/DDBJ whole genome shotgun (WGS) entry which is preliminary data.</text>
</comment>
<dbReference type="GO" id="GO:0005507">
    <property type="term" value="F:copper ion binding"/>
    <property type="evidence" value="ECO:0007669"/>
    <property type="project" value="TreeGrafter"/>
</dbReference>
<evidence type="ECO:0000313" key="11">
    <source>
        <dbReference type="Proteomes" id="UP000231152"/>
    </source>
</evidence>
<keyword evidence="3" id="KW-0808">Transferase</keyword>
<dbReference type="GO" id="GO:0016787">
    <property type="term" value="F:hydrolase activity"/>
    <property type="evidence" value="ECO:0007669"/>
    <property type="project" value="UniProtKB-KW"/>
</dbReference>
<accession>A0A2M8LEV1</accession>
<dbReference type="GO" id="GO:0017061">
    <property type="term" value="F:S-methyl-5-thioadenosine phosphorylase activity"/>
    <property type="evidence" value="ECO:0007669"/>
    <property type="project" value="UniProtKB-EC"/>
</dbReference>
<dbReference type="Pfam" id="PF02578">
    <property type="entry name" value="Cu-oxidase_4"/>
    <property type="match status" value="1"/>
</dbReference>
<dbReference type="Proteomes" id="UP000231152">
    <property type="component" value="Unassembled WGS sequence"/>
</dbReference>
<evidence type="ECO:0000256" key="8">
    <source>
        <dbReference type="ARBA" id="ARBA00048968"/>
    </source>
</evidence>
<evidence type="ECO:0000256" key="7">
    <source>
        <dbReference type="ARBA" id="ARBA00047989"/>
    </source>
</evidence>
<organism evidence="10 11">
    <name type="scientific">Candidatus Uhrbacteria bacterium CG10_big_fil_rev_8_21_14_0_10_48_11</name>
    <dbReference type="NCBI Taxonomy" id="1975037"/>
    <lineage>
        <taxon>Bacteria</taxon>
        <taxon>Candidatus Uhriibacteriota</taxon>
    </lineage>
</organism>
<comment type="catalytic activity">
    <reaction evidence="8">
        <text>adenosine + phosphate = alpha-D-ribose 1-phosphate + adenine</text>
        <dbReference type="Rhea" id="RHEA:27642"/>
        <dbReference type="ChEBI" id="CHEBI:16335"/>
        <dbReference type="ChEBI" id="CHEBI:16708"/>
        <dbReference type="ChEBI" id="CHEBI:43474"/>
        <dbReference type="ChEBI" id="CHEBI:57720"/>
        <dbReference type="EC" id="2.4.2.1"/>
    </reaction>
    <physiologicalReaction direction="left-to-right" evidence="8">
        <dbReference type="Rhea" id="RHEA:27643"/>
    </physiologicalReaction>
</comment>
<evidence type="ECO:0000256" key="3">
    <source>
        <dbReference type="ARBA" id="ARBA00022679"/>
    </source>
</evidence>
<comment type="catalytic activity">
    <reaction evidence="9">
        <text>S-methyl-5'-thioadenosine + phosphate = 5-(methylsulfanyl)-alpha-D-ribose 1-phosphate + adenine</text>
        <dbReference type="Rhea" id="RHEA:11852"/>
        <dbReference type="ChEBI" id="CHEBI:16708"/>
        <dbReference type="ChEBI" id="CHEBI:17509"/>
        <dbReference type="ChEBI" id="CHEBI:43474"/>
        <dbReference type="ChEBI" id="CHEBI:58533"/>
        <dbReference type="EC" id="2.4.2.28"/>
    </reaction>
    <physiologicalReaction direction="left-to-right" evidence="9">
        <dbReference type="Rhea" id="RHEA:11853"/>
    </physiologicalReaction>
</comment>
<keyword evidence="6" id="KW-0862">Zinc</keyword>
<evidence type="ECO:0000313" key="10">
    <source>
        <dbReference type="EMBL" id="PJE75973.1"/>
    </source>
</evidence>
<evidence type="ECO:0000256" key="6">
    <source>
        <dbReference type="ARBA" id="ARBA00022833"/>
    </source>
</evidence>
<evidence type="ECO:0000256" key="5">
    <source>
        <dbReference type="ARBA" id="ARBA00022801"/>
    </source>
</evidence>
<dbReference type="InterPro" id="IPR011324">
    <property type="entry name" value="Cytotoxic_necrot_fac-like_cat"/>
</dbReference>
<name>A0A2M8LEV1_9BACT</name>
<keyword evidence="4" id="KW-0479">Metal-binding</keyword>
<dbReference type="PANTHER" id="PTHR30616:SF2">
    <property type="entry name" value="PURINE NUCLEOSIDE PHOSPHORYLASE LACC1"/>
    <property type="match status" value="1"/>
</dbReference>
<dbReference type="PANTHER" id="PTHR30616">
    <property type="entry name" value="UNCHARACTERIZED PROTEIN YFIH"/>
    <property type="match status" value="1"/>
</dbReference>
<evidence type="ECO:0000256" key="9">
    <source>
        <dbReference type="ARBA" id="ARBA00049893"/>
    </source>
</evidence>
<dbReference type="SUPFAM" id="SSF64438">
    <property type="entry name" value="CNF1/YfiH-like putative cysteine hydrolases"/>
    <property type="match status" value="1"/>
</dbReference>
<evidence type="ECO:0008006" key="12">
    <source>
        <dbReference type="Google" id="ProtNLM"/>
    </source>
</evidence>
<evidence type="ECO:0000256" key="4">
    <source>
        <dbReference type="ARBA" id="ARBA00022723"/>
    </source>
</evidence>
<dbReference type="InterPro" id="IPR038371">
    <property type="entry name" value="Cu_polyphenol_OxRdtase_sf"/>
</dbReference>
<dbReference type="CDD" id="cd16833">
    <property type="entry name" value="YfiH"/>
    <property type="match status" value="1"/>
</dbReference>
<evidence type="ECO:0000256" key="1">
    <source>
        <dbReference type="ARBA" id="ARBA00000553"/>
    </source>
</evidence>
<gene>
    <name evidence="10" type="ORF">COV04_01860</name>
</gene>
<dbReference type="AlphaFoldDB" id="A0A2M8LEV1"/>
<comment type="catalytic activity">
    <reaction evidence="7">
        <text>adenosine + H2O + H(+) = inosine + NH4(+)</text>
        <dbReference type="Rhea" id="RHEA:24408"/>
        <dbReference type="ChEBI" id="CHEBI:15377"/>
        <dbReference type="ChEBI" id="CHEBI:15378"/>
        <dbReference type="ChEBI" id="CHEBI:16335"/>
        <dbReference type="ChEBI" id="CHEBI:17596"/>
        <dbReference type="ChEBI" id="CHEBI:28938"/>
        <dbReference type="EC" id="3.5.4.4"/>
    </reaction>
    <physiologicalReaction direction="left-to-right" evidence="7">
        <dbReference type="Rhea" id="RHEA:24409"/>
    </physiologicalReaction>
</comment>
<protein>
    <recommendedName>
        <fullName evidence="12">Purine nucleoside phosphorylase</fullName>
    </recommendedName>
</protein>
<reference evidence="10 11" key="1">
    <citation type="submission" date="2017-09" db="EMBL/GenBank/DDBJ databases">
        <title>Depth-based differentiation of microbial function through sediment-hosted aquifers and enrichment of novel symbionts in the deep terrestrial subsurface.</title>
        <authorList>
            <person name="Probst A.J."/>
            <person name="Ladd B."/>
            <person name="Jarett J.K."/>
            <person name="Geller-Mcgrath D.E."/>
            <person name="Sieber C.M."/>
            <person name="Emerson J.B."/>
            <person name="Anantharaman K."/>
            <person name="Thomas B.C."/>
            <person name="Malmstrom R."/>
            <person name="Stieglmeier M."/>
            <person name="Klingl A."/>
            <person name="Woyke T."/>
            <person name="Ryan C.M."/>
            <person name="Banfield J.F."/>
        </authorList>
    </citation>
    <scope>NUCLEOTIDE SEQUENCE [LARGE SCALE GENOMIC DNA]</scope>
    <source>
        <strain evidence="10">CG10_big_fil_rev_8_21_14_0_10_48_11</strain>
    </source>
</reference>
<evidence type="ECO:0000256" key="2">
    <source>
        <dbReference type="ARBA" id="ARBA00007353"/>
    </source>
</evidence>
<dbReference type="InterPro" id="IPR003730">
    <property type="entry name" value="Cu_polyphenol_OxRdtase"/>
</dbReference>
<proteinExistence type="inferred from homology"/>
<comment type="catalytic activity">
    <reaction evidence="1">
        <text>inosine + phosphate = alpha-D-ribose 1-phosphate + hypoxanthine</text>
        <dbReference type="Rhea" id="RHEA:27646"/>
        <dbReference type="ChEBI" id="CHEBI:17368"/>
        <dbReference type="ChEBI" id="CHEBI:17596"/>
        <dbReference type="ChEBI" id="CHEBI:43474"/>
        <dbReference type="ChEBI" id="CHEBI:57720"/>
        <dbReference type="EC" id="2.4.2.1"/>
    </reaction>
    <physiologicalReaction direction="left-to-right" evidence="1">
        <dbReference type="Rhea" id="RHEA:27647"/>
    </physiologicalReaction>
</comment>
<dbReference type="EMBL" id="PFET01000007">
    <property type="protein sequence ID" value="PJE75973.1"/>
    <property type="molecule type" value="Genomic_DNA"/>
</dbReference>
<comment type="similarity">
    <text evidence="2">Belongs to the purine nucleoside phosphorylase YfiH/LACC1 family.</text>
</comment>
<keyword evidence="5" id="KW-0378">Hydrolase</keyword>
<dbReference type="Gene3D" id="3.60.140.10">
    <property type="entry name" value="CNF1/YfiH-like putative cysteine hydrolases"/>
    <property type="match status" value="1"/>
</dbReference>